<dbReference type="Proteomes" id="UP001139125">
    <property type="component" value="Unassembled WGS sequence"/>
</dbReference>
<name>A0A9X2L4H2_9BACT</name>
<dbReference type="PANTHER" id="PTHR43755:SF1">
    <property type="entry name" value="FAD-DEPENDENT PYRIDINE NUCLEOTIDE-DISULPHIDE OXIDOREDUCTASE"/>
    <property type="match status" value="1"/>
</dbReference>
<evidence type="ECO:0000313" key="2">
    <source>
        <dbReference type="EMBL" id="MCP9292114.1"/>
    </source>
</evidence>
<dbReference type="InterPro" id="IPR023753">
    <property type="entry name" value="FAD/NAD-binding_dom"/>
</dbReference>
<dbReference type="SUPFAM" id="SSF51905">
    <property type="entry name" value="FAD/NAD(P)-binding domain"/>
    <property type="match status" value="2"/>
</dbReference>
<dbReference type="Gene3D" id="3.50.50.100">
    <property type="match status" value="1"/>
</dbReference>
<dbReference type="GO" id="GO:0016491">
    <property type="term" value="F:oxidoreductase activity"/>
    <property type="evidence" value="ECO:0007669"/>
    <property type="project" value="InterPro"/>
</dbReference>
<keyword evidence="3" id="KW-1185">Reference proteome</keyword>
<accession>A0A9X2L4H2</accession>
<dbReference type="EMBL" id="JANDBC010000002">
    <property type="protein sequence ID" value="MCP9292114.1"/>
    <property type="molecule type" value="Genomic_DNA"/>
</dbReference>
<dbReference type="InterPro" id="IPR036188">
    <property type="entry name" value="FAD/NAD-bd_sf"/>
</dbReference>
<dbReference type="InterPro" id="IPR052541">
    <property type="entry name" value="SQRD"/>
</dbReference>
<feature type="domain" description="FAD/NAD(P)-binding" evidence="1">
    <location>
        <begin position="1"/>
        <end position="287"/>
    </location>
</feature>
<comment type="caution">
    <text evidence="2">The sequence shown here is derived from an EMBL/GenBank/DDBJ whole genome shotgun (WGS) entry which is preliminary data.</text>
</comment>
<proteinExistence type="predicted"/>
<sequence>MKVLVVGGNFAGSTAALEIKRKLGGEVEVTLIDRNPDFLYIPSLIWVPTGRREISDISISRKEVLEKKGVKFVLDTATKIDTEAEVVYTEHGEFPYDHLIIATGPKVRFDAVPGLKEHGLYIGTPTGAMKTREKLEEFVKNPGPIVVGATQGAGCMGAAYEFLFNLEKWLRDKKIRKKVDLHWITPEPFLGHFGIDGMPGGETMLRKFMDMFHITYHTEVGVKEVFEDAVELTDGTRIESRFTMLMPPFTGVDLIENSKSLNAGENGFVPTLSTYRHETIENVWAAGLAVNVAPPFQPGKVPFGVPKTGYPSDVTGKIVANNVVNVIRGIDEQEEKPWGKIAGLCVMDAGEKEVLIFSNTLFKPRKIAIMIPNVLFDFTKVFLEKYFLWKLRHGYSYLP</sequence>
<gene>
    <name evidence="2" type="ORF">NM125_11040</name>
</gene>
<dbReference type="RefSeq" id="WP_255134988.1">
    <property type="nucleotide sequence ID" value="NZ_JANDBC010000002.1"/>
</dbReference>
<evidence type="ECO:0000313" key="3">
    <source>
        <dbReference type="Proteomes" id="UP001139125"/>
    </source>
</evidence>
<dbReference type="PANTHER" id="PTHR43755">
    <property type="match status" value="1"/>
</dbReference>
<protein>
    <submittedName>
        <fullName evidence="2">FAD-dependent oxidoreductase</fullName>
    </submittedName>
</protein>
<dbReference type="AlphaFoldDB" id="A0A9X2L4H2"/>
<organism evidence="2 3">
    <name type="scientific">Gracilimonas sediminicola</name>
    <dbReference type="NCBI Taxonomy" id="2952158"/>
    <lineage>
        <taxon>Bacteria</taxon>
        <taxon>Pseudomonadati</taxon>
        <taxon>Balneolota</taxon>
        <taxon>Balneolia</taxon>
        <taxon>Balneolales</taxon>
        <taxon>Balneolaceae</taxon>
        <taxon>Gracilimonas</taxon>
    </lineage>
</organism>
<evidence type="ECO:0000259" key="1">
    <source>
        <dbReference type="Pfam" id="PF07992"/>
    </source>
</evidence>
<reference evidence="2" key="1">
    <citation type="submission" date="2022-06" db="EMBL/GenBank/DDBJ databases">
        <title>Gracilimonas sp. CAU 1638 isolated from sea sediment.</title>
        <authorList>
            <person name="Kim W."/>
        </authorList>
    </citation>
    <scope>NUCLEOTIDE SEQUENCE</scope>
    <source>
        <strain evidence="2">CAU 1638</strain>
    </source>
</reference>
<dbReference type="Pfam" id="PF07992">
    <property type="entry name" value="Pyr_redox_2"/>
    <property type="match status" value="1"/>
</dbReference>